<dbReference type="GO" id="GO:0016887">
    <property type="term" value="F:ATP hydrolysis activity"/>
    <property type="evidence" value="ECO:0007669"/>
    <property type="project" value="InterPro"/>
</dbReference>
<dbReference type="Pfam" id="PF13401">
    <property type="entry name" value="AAA_22"/>
    <property type="match status" value="1"/>
</dbReference>
<dbReference type="AlphaFoldDB" id="A0A2T0RI14"/>
<dbReference type="EMBL" id="PVTD01000011">
    <property type="protein sequence ID" value="PRY20854.1"/>
    <property type="molecule type" value="Genomic_DNA"/>
</dbReference>
<reference evidence="2 3" key="1">
    <citation type="submission" date="2018-03" db="EMBL/GenBank/DDBJ databases">
        <title>Genomic Encyclopedia of Archaeal and Bacterial Type Strains, Phase II (KMG-II): from individual species to whole genera.</title>
        <authorList>
            <person name="Goeker M."/>
        </authorList>
    </citation>
    <scope>NUCLEOTIDE SEQUENCE [LARGE SCALE GENOMIC DNA]</scope>
    <source>
        <strain evidence="2 3">DSM 29328</strain>
    </source>
</reference>
<organism evidence="2 3">
    <name type="scientific">Aliiruegeria haliotis</name>
    <dbReference type="NCBI Taxonomy" id="1280846"/>
    <lineage>
        <taxon>Bacteria</taxon>
        <taxon>Pseudomonadati</taxon>
        <taxon>Pseudomonadota</taxon>
        <taxon>Alphaproteobacteria</taxon>
        <taxon>Rhodobacterales</taxon>
        <taxon>Roseobacteraceae</taxon>
        <taxon>Aliiruegeria</taxon>
    </lineage>
</organism>
<gene>
    <name evidence="2" type="ORF">CLV78_1117</name>
</gene>
<comment type="caution">
    <text evidence="2">The sequence shown here is derived from an EMBL/GenBank/DDBJ whole genome shotgun (WGS) entry which is preliminary data.</text>
</comment>
<dbReference type="InterPro" id="IPR049945">
    <property type="entry name" value="AAA_22"/>
</dbReference>
<keyword evidence="3" id="KW-1185">Reference proteome</keyword>
<evidence type="ECO:0000259" key="1">
    <source>
        <dbReference type="Pfam" id="PF13401"/>
    </source>
</evidence>
<proteinExistence type="predicted"/>
<sequence>MNFINPEKIAIAAKLNQAHFEFPRADTLKQAFQRCVEERYMCQEINGMEARGLVVTGASRVGKTRELKKLISDFNESKTPMPDGRPAKIVSCLLAGRVTFKDLALRTLTALQYDPQRSRTQEYLWERVLDQAKGQGVIGIHYDECQHVFIEGAKSNPIFLDSFKSMMKEPRWPLMMILSGVPSLSKHVRSYEQLDKLVDPVHFSEIKLKRDEDLLVALLYGYADQVEIDIEGLVTRDFLARLDHACANRWGLVIELLIGTLIAAKLERKSCLTKDDFVEQFALRSGVPASYSPFVVADFEKAYDPRVLFELCE</sequence>
<feature type="domain" description="ORC1/DEAH AAA+ ATPase" evidence="1">
    <location>
        <begin position="50"/>
        <end position="186"/>
    </location>
</feature>
<name>A0A2T0RI14_9RHOB</name>
<evidence type="ECO:0000313" key="3">
    <source>
        <dbReference type="Proteomes" id="UP000239480"/>
    </source>
</evidence>
<dbReference type="RefSeq" id="WP_106207174.1">
    <property type="nucleotide sequence ID" value="NZ_PVTD01000011.1"/>
</dbReference>
<dbReference type="OrthoDB" id="5288220at2"/>
<evidence type="ECO:0000313" key="2">
    <source>
        <dbReference type="EMBL" id="PRY20854.1"/>
    </source>
</evidence>
<accession>A0A2T0RI14</accession>
<protein>
    <submittedName>
        <fullName evidence="2">AAA domain-containing protein</fullName>
    </submittedName>
</protein>
<dbReference type="Proteomes" id="UP000239480">
    <property type="component" value="Unassembled WGS sequence"/>
</dbReference>